<organism evidence="2 3">
    <name type="scientific">Rhizopus delemar (strain RA 99-880 / ATCC MYA-4621 / FGSC 9543 / NRRL 43880)</name>
    <name type="common">Mucormycosis agent</name>
    <name type="synonym">Rhizopus arrhizus var. delemar</name>
    <dbReference type="NCBI Taxonomy" id="246409"/>
    <lineage>
        <taxon>Eukaryota</taxon>
        <taxon>Fungi</taxon>
        <taxon>Fungi incertae sedis</taxon>
        <taxon>Mucoromycota</taxon>
        <taxon>Mucoromycotina</taxon>
        <taxon>Mucoromycetes</taxon>
        <taxon>Mucorales</taxon>
        <taxon>Mucorineae</taxon>
        <taxon>Rhizopodaceae</taxon>
        <taxon>Rhizopus</taxon>
    </lineage>
</organism>
<evidence type="ECO:0000313" key="2">
    <source>
        <dbReference type="EMBL" id="EIE75687.1"/>
    </source>
</evidence>
<sequence length="74" mass="8770">MIEFIDILNSNFQSLSLRLFWNSLSLPKAIREAWEAWEVWEVLKEMFGNHQSNQSDQNIHRQSTHPSDEKDAPK</sequence>
<proteinExistence type="predicted"/>
<dbReference type="GeneID" id="93607363"/>
<dbReference type="RefSeq" id="XP_067511083.1">
    <property type="nucleotide sequence ID" value="XM_067654982.1"/>
</dbReference>
<evidence type="ECO:0000313" key="3">
    <source>
        <dbReference type="Proteomes" id="UP000009138"/>
    </source>
</evidence>
<dbReference type="EMBL" id="CH476732">
    <property type="protein sequence ID" value="EIE75687.1"/>
    <property type="molecule type" value="Genomic_DNA"/>
</dbReference>
<dbReference type="AlphaFoldDB" id="I1BHK7"/>
<evidence type="ECO:0000256" key="1">
    <source>
        <dbReference type="SAM" id="MobiDB-lite"/>
    </source>
</evidence>
<keyword evidence="3" id="KW-1185">Reference proteome</keyword>
<dbReference type="VEuPathDB" id="FungiDB:RO3G_00391"/>
<dbReference type="Proteomes" id="UP000009138">
    <property type="component" value="Unassembled WGS sequence"/>
</dbReference>
<accession>I1BHK7</accession>
<name>I1BHK7_RHIO9</name>
<protein>
    <submittedName>
        <fullName evidence="2">Uncharacterized protein</fullName>
    </submittedName>
</protein>
<feature type="region of interest" description="Disordered" evidence="1">
    <location>
        <begin position="51"/>
        <end position="74"/>
    </location>
</feature>
<gene>
    <name evidence="2" type="ORF">RO3G_00391</name>
</gene>
<dbReference type="InParanoid" id="I1BHK7"/>
<reference evidence="2 3" key="1">
    <citation type="journal article" date="2009" name="PLoS Genet.">
        <title>Genomic analysis of the basal lineage fungus Rhizopus oryzae reveals a whole-genome duplication.</title>
        <authorList>
            <person name="Ma L.-J."/>
            <person name="Ibrahim A.S."/>
            <person name="Skory C."/>
            <person name="Grabherr M.G."/>
            <person name="Burger G."/>
            <person name="Butler M."/>
            <person name="Elias M."/>
            <person name="Idnurm A."/>
            <person name="Lang B.F."/>
            <person name="Sone T."/>
            <person name="Abe A."/>
            <person name="Calvo S.E."/>
            <person name="Corrochano L.M."/>
            <person name="Engels R."/>
            <person name="Fu J."/>
            <person name="Hansberg W."/>
            <person name="Kim J.-M."/>
            <person name="Kodira C.D."/>
            <person name="Koehrsen M.J."/>
            <person name="Liu B."/>
            <person name="Miranda-Saavedra D."/>
            <person name="O'Leary S."/>
            <person name="Ortiz-Castellanos L."/>
            <person name="Poulter R."/>
            <person name="Rodriguez-Romero J."/>
            <person name="Ruiz-Herrera J."/>
            <person name="Shen Y.-Q."/>
            <person name="Zeng Q."/>
            <person name="Galagan J."/>
            <person name="Birren B.W."/>
            <person name="Cuomo C.A."/>
            <person name="Wickes B.L."/>
        </authorList>
    </citation>
    <scope>NUCLEOTIDE SEQUENCE [LARGE SCALE GENOMIC DNA]</scope>
    <source>
        <strain evidence="3">RA 99-880 / ATCC MYA-4621 / FGSC 9543 / NRRL 43880</strain>
    </source>
</reference>
<feature type="compositionally biased region" description="Polar residues" evidence="1">
    <location>
        <begin position="51"/>
        <end position="65"/>
    </location>
</feature>